<protein>
    <recommendedName>
        <fullName evidence="5">YibE/F-like protein</fullName>
    </recommendedName>
</protein>
<feature type="transmembrane region" description="Helical" evidence="2">
    <location>
        <begin position="432"/>
        <end position="455"/>
    </location>
</feature>
<proteinExistence type="predicted"/>
<dbReference type="EMBL" id="BAABHQ010000001">
    <property type="protein sequence ID" value="GAA4859786.1"/>
    <property type="molecule type" value="Genomic_DNA"/>
</dbReference>
<keyword evidence="2" id="KW-0472">Membrane</keyword>
<evidence type="ECO:0008006" key="5">
    <source>
        <dbReference type="Google" id="ProtNLM"/>
    </source>
</evidence>
<keyword evidence="4" id="KW-1185">Reference proteome</keyword>
<evidence type="ECO:0000313" key="3">
    <source>
        <dbReference type="EMBL" id="GAA4859786.1"/>
    </source>
</evidence>
<feature type="region of interest" description="Disordered" evidence="1">
    <location>
        <begin position="1"/>
        <end position="109"/>
    </location>
</feature>
<evidence type="ECO:0000313" key="4">
    <source>
        <dbReference type="Proteomes" id="UP001500457"/>
    </source>
</evidence>
<evidence type="ECO:0000256" key="2">
    <source>
        <dbReference type="SAM" id="Phobius"/>
    </source>
</evidence>
<feature type="transmembrane region" description="Helical" evidence="2">
    <location>
        <begin position="475"/>
        <end position="496"/>
    </location>
</feature>
<dbReference type="PANTHER" id="PTHR41771:SF1">
    <property type="entry name" value="MEMBRANE PROTEIN"/>
    <property type="match status" value="1"/>
</dbReference>
<dbReference type="PANTHER" id="PTHR41771">
    <property type="entry name" value="MEMBRANE PROTEIN-RELATED"/>
    <property type="match status" value="1"/>
</dbReference>
<feature type="compositionally biased region" description="Basic and acidic residues" evidence="1">
    <location>
        <begin position="46"/>
        <end position="55"/>
    </location>
</feature>
<feature type="transmembrane region" description="Helical" evidence="2">
    <location>
        <begin position="117"/>
        <end position="138"/>
    </location>
</feature>
<feature type="transmembrane region" description="Helical" evidence="2">
    <location>
        <begin position="373"/>
        <end position="391"/>
    </location>
</feature>
<name>A0ABP9DXR6_9PSEU</name>
<evidence type="ECO:0000256" key="1">
    <source>
        <dbReference type="SAM" id="MobiDB-lite"/>
    </source>
</evidence>
<feature type="transmembrane region" description="Helical" evidence="2">
    <location>
        <begin position="276"/>
        <end position="297"/>
    </location>
</feature>
<feature type="transmembrane region" description="Helical" evidence="2">
    <location>
        <begin position="333"/>
        <end position="353"/>
    </location>
</feature>
<feature type="transmembrane region" description="Helical" evidence="2">
    <location>
        <begin position="252"/>
        <end position="269"/>
    </location>
</feature>
<keyword evidence="2" id="KW-1133">Transmembrane helix</keyword>
<feature type="compositionally biased region" description="Low complexity" evidence="1">
    <location>
        <begin position="74"/>
        <end position="84"/>
    </location>
</feature>
<keyword evidence="2" id="KW-0812">Transmembrane</keyword>
<sequence length="514" mass="51114">MTSPRPPARRSRAASATVDGDDAPTGPIRIQDEETVGTVDAAPRGRRADGARDGGDPGIQRQRGRQAGTPRATSRSGQSGQSGRSGRRRPVESAGQCHGHGHEGGGLEGASARRVRVLLAALLVPCALAVLVGLVTLAPSPGEYAAVAQRAASGQGAPGLGSQTPVDGEVLRASGESDCTDPNLPSPAPGEGCVAVTVRLADGPAPGTTILTLVPATPGSPRFAVGDPVVLGWAGGDPTDPLTYTIVDFQRGSPLLVLGAAFALAVLLLGRWQGLAALVALGVTLGVIGLFVLPALATGSSPVPVALTASGLIVGVVLPLTHGVSARTATAALGTLASLGLIGVLAVLFAALSRLTGLGEEASELAGVLGPGLDLRGLLLAGVIIGALGVLDDVTVTQTSAVWELHRADPAARLNDLYGSAMRVGRDHVASAVNTLVLAYAGAALPLLLLFALAGRGPGDLLTAEDVAQEVVRTLVGSIGLVASVPVTTVLAAVVVRAVSSGTSAGTSPRSEPA</sequence>
<accession>A0ABP9DXR6</accession>
<dbReference type="Pfam" id="PF07907">
    <property type="entry name" value="YibE_F"/>
    <property type="match status" value="1"/>
</dbReference>
<organism evidence="3 4">
    <name type="scientific">Actinomycetospora straminea</name>
    <dbReference type="NCBI Taxonomy" id="663607"/>
    <lineage>
        <taxon>Bacteria</taxon>
        <taxon>Bacillati</taxon>
        <taxon>Actinomycetota</taxon>
        <taxon>Actinomycetes</taxon>
        <taxon>Pseudonocardiales</taxon>
        <taxon>Pseudonocardiaceae</taxon>
        <taxon>Actinomycetospora</taxon>
    </lineage>
</organism>
<feature type="transmembrane region" description="Helical" evidence="2">
    <location>
        <begin position="303"/>
        <end position="321"/>
    </location>
</feature>
<reference evidence="4" key="1">
    <citation type="journal article" date="2019" name="Int. J. Syst. Evol. Microbiol.">
        <title>The Global Catalogue of Microorganisms (GCM) 10K type strain sequencing project: providing services to taxonomists for standard genome sequencing and annotation.</title>
        <authorList>
            <consortium name="The Broad Institute Genomics Platform"/>
            <consortium name="The Broad Institute Genome Sequencing Center for Infectious Disease"/>
            <person name="Wu L."/>
            <person name="Ma J."/>
        </authorList>
    </citation>
    <scope>NUCLEOTIDE SEQUENCE [LARGE SCALE GENOMIC DNA]</scope>
    <source>
        <strain evidence="4">JCM 17983</strain>
    </source>
</reference>
<dbReference type="Proteomes" id="UP001500457">
    <property type="component" value="Unassembled WGS sequence"/>
</dbReference>
<gene>
    <name evidence="3" type="ORF">GCM10023203_03530</name>
</gene>
<comment type="caution">
    <text evidence="3">The sequence shown here is derived from an EMBL/GenBank/DDBJ whole genome shotgun (WGS) entry which is preliminary data.</text>
</comment>
<dbReference type="InterPro" id="IPR012507">
    <property type="entry name" value="YibE_F"/>
</dbReference>